<gene>
    <name evidence="4" type="ORF">FB466_2728</name>
</gene>
<dbReference type="Pfam" id="PF09134">
    <property type="entry name" value="Invasin_D3"/>
    <property type="match status" value="2"/>
</dbReference>
<organism evidence="4 5">
    <name type="scientific">Klugiella xanthotipulae</name>
    <dbReference type="NCBI Taxonomy" id="244735"/>
    <lineage>
        <taxon>Bacteria</taxon>
        <taxon>Bacillati</taxon>
        <taxon>Actinomycetota</taxon>
        <taxon>Actinomycetes</taxon>
        <taxon>Micrococcales</taxon>
        <taxon>Microbacteriaceae</taxon>
        <taxon>Klugiella</taxon>
    </lineage>
</organism>
<proteinExistence type="inferred from homology"/>
<dbReference type="GO" id="GO:0009279">
    <property type="term" value="C:cell outer membrane"/>
    <property type="evidence" value="ECO:0007669"/>
    <property type="project" value="TreeGrafter"/>
</dbReference>
<dbReference type="InterPro" id="IPR047589">
    <property type="entry name" value="DUF11_rpt"/>
</dbReference>
<dbReference type="Gene3D" id="2.60.40.10">
    <property type="entry name" value="Immunoglobulins"/>
    <property type="match status" value="5"/>
</dbReference>
<evidence type="ECO:0000256" key="1">
    <source>
        <dbReference type="ARBA" id="ARBA00010116"/>
    </source>
</evidence>
<dbReference type="SUPFAM" id="SSF49373">
    <property type="entry name" value="Invasin/intimin cell-adhesion fragments"/>
    <property type="match status" value="4"/>
</dbReference>
<feature type="non-terminal residue" evidence="4">
    <location>
        <position position="845"/>
    </location>
</feature>
<dbReference type="SMART" id="SM00634">
    <property type="entry name" value="BID_1"/>
    <property type="match status" value="4"/>
</dbReference>
<evidence type="ECO:0000259" key="3">
    <source>
        <dbReference type="PROSITE" id="PS51127"/>
    </source>
</evidence>
<comment type="similarity">
    <text evidence="1">Belongs to the intimin/invasin family.</text>
</comment>
<dbReference type="Proteomes" id="UP000318331">
    <property type="component" value="Unassembled WGS sequence"/>
</dbReference>
<dbReference type="EMBL" id="VFPN01000004">
    <property type="protein sequence ID" value="TQM57731.1"/>
    <property type="molecule type" value="Genomic_DNA"/>
</dbReference>
<feature type="region of interest" description="Disordered" evidence="2">
    <location>
        <begin position="1"/>
        <end position="32"/>
    </location>
</feature>
<sequence>MNGPTLGKPPTSISAHHRRAELHREQHNTTPRRGVARLVRPLAFLTASVLLVGGFVGIQADTAQAATGSVSTGVILAPGSPIKQVALNATGKSQLISSTLGGAYYEPTDTTGAKNTGIFVSTPTTTTQSAYASVSKQDFGGTGTAADPYWVSTTQDTTNGVPATVTKKDSYVPGANYVRSDISVTVKAGQPRTDVQLASWADCFLGGSDNGKSSVDGSIGSCIAASGATISFIAVSPGAQLAAGNYYAAYRLAYNYSQFPAGCPDVNLLFSAANCNASLDNGLTIAWKTSLAGGETATRTYYSSYDKNMRFSDLQVNASVSKTSVEQGGTVDYSVNVTNDGPDATPSTSVVYKLPAGMSYVSGGAGSYDATTGGWTVGPLASGQSKTLTITAKATKLGSWTSQVTNATSEYIDLTTCSDTSLAYCGDAQKVTVTQVLNIAKSTTAAAPSTVAADGVQTSIITVTARDNLGQQMLTGGEKVEFTTTRGTLGAVKDNGDGTYSVTLVSTVAGEATVSFTINGTASDKDSTTVTFLTGPPVAASSEMTLTTDARIANNVDQHRVEVTLRDANGNLVRNVGDMIQLAAPAGQKVTFGNAVETTPGVYTVTVTSTTAALATITGTVYGSPTRIPGSGGTLSYVAGPVDAKYSALTLSTGDRVAGVETHTAGVYLADLYNNPIGGTETQFASSATLSAPTSITDATGHATVTVSSQKAGTWVVSARSAGVELRHSGDEVGFVPGAPYFGTGGITVEATPGSVLADNAAEHQASLTVVDKFGNAITDATVVYTVEAPAHIVGVASSRSATNGRATVAIASATSGTFAVTATVNGTPVTLGSPASVTFQAGAA</sequence>
<dbReference type="PANTHER" id="PTHR39576:SF1">
    <property type="entry name" value="INVASIN"/>
    <property type="match status" value="1"/>
</dbReference>
<dbReference type="InterPro" id="IPR013783">
    <property type="entry name" value="Ig-like_fold"/>
</dbReference>
<protein>
    <submittedName>
        <fullName evidence="4">Ig-like protein group 1</fullName>
    </submittedName>
</protein>
<dbReference type="PANTHER" id="PTHR39576">
    <property type="entry name" value="ATTACHING AND EFFACING PROTEIN HOMOLOG-RELATED-RELATED"/>
    <property type="match status" value="1"/>
</dbReference>
<dbReference type="GO" id="GO:0005975">
    <property type="term" value="P:carbohydrate metabolic process"/>
    <property type="evidence" value="ECO:0007669"/>
    <property type="project" value="UniProtKB-ARBA"/>
</dbReference>
<dbReference type="Pfam" id="PF01345">
    <property type="entry name" value="DUF11"/>
    <property type="match status" value="1"/>
</dbReference>
<dbReference type="InterPro" id="IPR008964">
    <property type="entry name" value="Invasin/intimin_cell_adhesion"/>
</dbReference>
<evidence type="ECO:0000256" key="2">
    <source>
        <dbReference type="SAM" id="MobiDB-lite"/>
    </source>
</evidence>
<feature type="domain" description="Big-1" evidence="3">
    <location>
        <begin position="441"/>
        <end position="533"/>
    </location>
</feature>
<name>A0A543HHC6_9MICO</name>
<dbReference type="Pfam" id="PF02369">
    <property type="entry name" value="Big_1"/>
    <property type="match status" value="2"/>
</dbReference>
<dbReference type="AlphaFoldDB" id="A0A543HHC6"/>
<dbReference type="InterPro" id="IPR001434">
    <property type="entry name" value="OmcB-like_DUF11"/>
</dbReference>
<dbReference type="InterPro" id="IPR015217">
    <property type="entry name" value="Invasin_dom_3"/>
</dbReference>
<reference evidence="4 5" key="1">
    <citation type="submission" date="2019-06" db="EMBL/GenBank/DDBJ databases">
        <title>Sequencing the genomes of 1000 actinobacteria strains.</title>
        <authorList>
            <person name="Klenk H.-P."/>
        </authorList>
    </citation>
    <scope>NUCLEOTIDE SEQUENCE [LARGE SCALE GENOMIC DNA]</scope>
    <source>
        <strain evidence="4 5">DSM 18031</strain>
    </source>
</reference>
<dbReference type="InterPro" id="IPR051715">
    <property type="entry name" value="Intimin-Invasin_domain"/>
</dbReference>
<keyword evidence="5" id="KW-1185">Reference proteome</keyword>
<evidence type="ECO:0000313" key="5">
    <source>
        <dbReference type="Proteomes" id="UP000318331"/>
    </source>
</evidence>
<dbReference type="InterPro" id="IPR003344">
    <property type="entry name" value="Big_1_dom"/>
</dbReference>
<feature type="domain" description="Big-1" evidence="3">
    <location>
        <begin position="746"/>
        <end position="841"/>
    </location>
</feature>
<evidence type="ECO:0000313" key="4">
    <source>
        <dbReference type="EMBL" id="TQM57731.1"/>
    </source>
</evidence>
<dbReference type="PROSITE" id="PS51127">
    <property type="entry name" value="BIG1"/>
    <property type="match status" value="2"/>
</dbReference>
<accession>A0A543HHC6</accession>
<comment type="caution">
    <text evidence="4">The sequence shown here is derived from an EMBL/GenBank/DDBJ whole genome shotgun (WGS) entry which is preliminary data.</text>
</comment>
<dbReference type="OrthoDB" id="5024153at2"/>
<dbReference type="NCBIfam" id="TIGR01451">
    <property type="entry name" value="B_ant_repeat"/>
    <property type="match status" value="1"/>
</dbReference>